<keyword evidence="1" id="KW-0472">Membrane</keyword>
<name>A0ABS9NMV7_9NEIS</name>
<keyword evidence="1" id="KW-1133">Transmembrane helix</keyword>
<evidence type="ECO:0008006" key="4">
    <source>
        <dbReference type="Google" id="ProtNLM"/>
    </source>
</evidence>
<sequence>MIRKRNKMIDFGSLHRSKMAFYLLVLFCTAGVWLLWAQAVSKGEVSLNLESVRQVGLLTAFTVSWAGYTFFRFRHIRRVRFDPQAQMLLLEDFAWKKLSWQPVHRIARSQIHALAYQFAFSGESPIRLLLANGEDILIGASGDASRAKIYARTIARKTGLPFVELKK</sequence>
<dbReference type="Proteomes" id="UP001298424">
    <property type="component" value="Unassembled WGS sequence"/>
</dbReference>
<evidence type="ECO:0000313" key="2">
    <source>
        <dbReference type="EMBL" id="MCG6504126.1"/>
    </source>
</evidence>
<gene>
    <name evidence="2" type="ORF">MB824_06425</name>
</gene>
<keyword evidence="1" id="KW-0812">Transmembrane</keyword>
<proteinExistence type="predicted"/>
<dbReference type="EMBL" id="JAKOOW010000024">
    <property type="protein sequence ID" value="MCG6504126.1"/>
    <property type="molecule type" value="Genomic_DNA"/>
</dbReference>
<keyword evidence="3" id="KW-1185">Reference proteome</keyword>
<reference evidence="2 3" key="1">
    <citation type="submission" date="2022-02" db="EMBL/GenBank/DDBJ databases">
        <title>Genome sequence data of Kingella unionensis sp. nov. strain CICC 24913 (CCUG 75125).</title>
        <authorList>
            <person name="Xiao M."/>
        </authorList>
    </citation>
    <scope>NUCLEOTIDE SEQUENCE [LARGE SCALE GENOMIC DNA]</scope>
    <source>
        <strain evidence="2 3">CICC 24913</strain>
    </source>
</reference>
<feature type="transmembrane region" description="Helical" evidence="1">
    <location>
        <begin position="51"/>
        <end position="71"/>
    </location>
</feature>
<comment type="caution">
    <text evidence="2">The sequence shown here is derived from an EMBL/GenBank/DDBJ whole genome shotgun (WGS) entry which is preliminary data.</text>
</comment>
<evidence type="ECO:0000313" key="3">
    <source>
        <dbReference type="Proteomes" id="UP001298424"/>
    </source>
</evidence>
<organism evidence="2 3">
    <name type="scientific">Kingella pumchi</name>
    <dbReference type="NCBI Taxonomy" id="2779506"/>
    <lineage>
        <taxon>Bacteria</taxon>
        <taxon>Pseudomonadati</taxon>
        <taxon>Pseudomonadota</taxon>
        <taxon>Betaproteobacteria</taxon>
        <taxon>Neisseriales</taxon>
        <taxon>Neisseriaceae</taxon>
        <taxon>Kingella</taxon>
    </lineage>
</organism>
<protein>
    <recommendedName>
        <fullName evidence="4">PH domain-containing protein</fullName>
    </recommendedName>
</protein>
<feature type="transmembrane region" description="Helical" evidence="1">
    <location>
        <begin position="20"/>
        <end position="39"/>
    </location>
</feature>
<dbReference type="RefSeq" id="WP_238747051.1">
    <property type="nucleotide sequence ID" value="NZ_JAKOOW010000024.1"/>
</dbReference>
<evidence type="ECO:0000256" key="1">
    <source>
        <dbReference type="SAM" id="Phobius"/>
    </source>
</evidence>
<accession>A0ABS9NMV7</accession>